<feature type="transmembrane region" description="Helical" evidence="1">
    <location>
        <begin position="18"/>
        <end position="37"/>
    </location>
</feature>
<protein>
    <submittedName>
        <fullName evidence="2">Uncharacterized protein</fullName>
    </submittedName>
</protein>
<keyword evidence="1" id="KW-0812">Transmembrane</keyword>
<dbReference type="AlphaFoldDB" id="A0A2P2NTT9"/>
<proteinExistence type="predicted"/>
<evidence type="ECO:0000256" key="1">
    <source>
        <dbReference type="SAM" id="Phobius"/>
    </source>
</evidence>
<keyword evidence="1" id="KW-0472">Membrane</keyword>
<sequence>MFCHFMCNVIWLLQRHEFLSLIVTVFVVILVLFLHTIQTEKSFDLTSFCYSVLQLI</sequence>
<name>A0A2P2NTT9_RHIMU</name>
<reference evidence="2" key="1">
    <citation type="submission" date="2018-02" db="EMBL/GenBank/DDBJ databases">
        <title>Rhizophora mucronata_Transcriptome.</title>
        <authorList>
            <person name="Meera S.P."/>
            <person name="Sreeshan A."/>
            <person name="Augustine A."/>
        </authorList>
    </citation>
    <scope>NUCLEOTIDE SEQUENCE</scope>
    <source>
        <tissue evidence="2">Leaf</tissue>
    </source>
</reference>
<organism evidence="2">
    <name type="scientific">Rhizophora mucronata</name>
    <name type="common">Asiatic mangrove</name>
    <dbReference type="NCBI Taxonomy" id="61149"/>
    <lineage>
        <taxon>Eukaryota</taxon>
        <taxon>Viridiplantae</taxon>
        <taxon>Streptophyta</taxon>
        <taxon>Embryophyta</taxon>
        <taxon>Tracheophyta</taxon>
        <taxon>Spermatophyta</taxon>
        <taxon>Magnoliopsida</taxon>
        <taxon>eudicotyledons</taxon>
        <taxon>Gunneridae</taxon>
        <taxon>Pentapetalae</taxon>
        <taxon>rosids</taxon>
        <taxon>fabids</taxon>
        <taxon>Malpighiales</taxon>
        <taxon>Rhizophoraceae</taxon>
        <taxon>Rhizophora</taxon>
    </lineage>
</organism>
<evidence type="ECO:0000313" key="2">
    <source>
        <dbReference type="EMBL" id="MBX45948.1"/>
    </source>
</evidence>
<accession>A0A2P2NTT9</accession>
<keyword evidence="1" id="KW-1133">Transmembrane helix</keyword>
<dbReference type="EMBL" id="GGEC01065464">
    <property type="protein sequence ID" value="MBX45948.1"/>
    <property type="molecule type" value="Transcribed_RNA"/>
</dbReference>